<dbReference type="EnsemblMetazoa" id="GBRI039877-RA">
    <property type="protein sequence ID" value="GBRI039877-PA"/>
    <property type="gene ID" value="GBRI039877"/>
</dbReference>
<reference evidence="3" key="1">
    <citation type="submission" date="2014-03" db="EMBL/GenBank/DDBJ databases">
        <authorList>
            <person name="Aksoy S."/>
            <person name="Warren W."/>
            <person name="Wilson R.K."/>
        </authorList>
    </citation>
    <scope>NUCLEOTIDE SEQUENCE [LARGE SCALE GENOMIC DNA]</scope>
    <source>
        <strain evidence="3">IAEA</strain>
    </source>
</reference>
<feature type="chain" id="PRO_5008400903" evidence="1">
    <location>
        <begin position="31"/>
        <end position="107"/>
    </location>
</feature>
<reference evidence="2" key="2">
    <citation type="submission" date="2020-05" db="UniProtKB">
        <authorList>
            <consortium name="EnsemblMetazoa"/>
        </authorList>
    </citation>
    <scope>IDENTIFICATION</scope>
    <source>
        <strain evidence="2">IAEA</strain>
    </source>
</reference>
<feature type="signal peptide" evidence="1">
    <location>
        <begin position="1"/>
        <end position="30"/>
    </location>
</feature>
<name>A0A1A9X0S4_9MUSC</name>
<sequence length="107" mass="12753">MQSIVKLSLLILTLQLFMLSLLILQQLTQGIGKENIEVRIRRDKHRPKEASKKQLNAKEYMKVRINRYKHRPREKTKRQLNAKDYTKVRITRASTGHEMKHEKTIDC</sequence>
<organism evidence="2 3">
    <name type="scientific">Glossina brevipalpis</name>
    <dbReference type="NCBI Taxonomy" id="37001"/>
    <lineage>
        <taxon>Eukaryota</taxon>
        <taxon>Metazoa</taxon>
        <taxon>Ecdysozoa</taxon>
        <taxon>Arthropoda</taxon>
        <taxon>Hexapoda</taxon>
        <taxon>Insecta</taxon>
        <taxon>Pterygota</taxon>
        <taxon>Neoptera</taxon>
        <taxon>Endopterygota</taxon>
        <taxon>Diptera</taxon>
        <taxon>Brachycera</taxon>
        <taxon>Muscomorpha</taxon>
        <taxon>Hippoboscoidea</taxon>
        <taxon>Glossinidae</taxon>
        <taxon>Glossina</taxon>
    </lineage>
</organism>
<dbReference type="VEuPathDB" id="VectorBase:GBRI039877"/>
<protein>
    <submittedName>
        <fullName evidence="2">Uncharacterized protein</fullName>
    </submittedName>
</protein>
<evidence type="ECO:0000313" key="3">
    <source>
        <dbReference type="Proteomes" id="UP000091820"/>
    </source>
</evidence>
<keyword evidence="1" id="KW-0732">Signal</keyword>
<keyword evidence="3" id="KW-1185">Reference proteome</keyword>
<proteinExistence type="predicted"/>
<dbReference type="Proteomes" id="UP000091820">
    <property type="component" value="Unassembled WGS sequence"/>
</dbReference>
<dbReference type="AlphaFoldDB" id="A0A1A9X0S4"/>
<accession>A0A1A9X0S4</accession>
<evidence type="ECO:0000313" key="2">
    <source>
        <dbReference type="EnsemblMetazoa" id="GBRI039877-PA"/>
    </source>
</evidence>
<evidence type="ECO:0000256" key="1">
    <source>
        <dbReference type="SAM" id="SignalP"/>
    </source>
</evidence>